<feature type="repeat" description="TPR" evidence="1">
    <location>
        <begin position="243"/>
        <end position="276"/>
    </location>
</feature>
<dbReference type="SMART" id="SM00028">
    <property type="entry name" value="TPR"/>
    <property type="match status" value="2"/>
</dbReference>
<organism evidence="2 3">
    <name type="scientific">Aplysia californica</name>
    <name type="common">California sea hare</name>
    <dbReference type="NCBI Taxonomy" id="6500"/>
    <lineage>
        <taxon>Eukaryota</taxon>
        <taxon>Metazoa</taxon>
        <taxon>Spiralia</taxon>
        <taxon>Lophotrochozoa</taxon>
        <taxon>Mollusca</taxon>
        <taxon>Gastropoda</taxon>
        <taxon>Heterobranchia</taxon>
        <taxon>Euthyneura</taxon>
        <taxon>Tectipleura</taxon>
        <taxon>Aplysiida</taxon>
        <taxon>Aplysioidea</taxon>
        <taxon>Aplysiidae</taxon>
        <taxon>Aplysia</taxon>
    </lineage>
</organism>
<dbReference type="SUPFAM" id="SSF48452">
    <property type="entry name" value="TPR-like"/>
    <property type="match status" value="1"/>
</dbReference>
<dbReference type="InterPro" id="IPR011990">
    <property type="entry name" value="TPR-like_helical_dom_sf"/>
</dbReference>
<dbReference type="PROSITE" id="PS50005">
    <property type="entry name" value="TPR"/>
    <property type="match status" value="1"/>
</dbReference>
<dbReference type="PANTHER" id="PTHR46512">
    <property type="entry name" value="PEPTIDYLPROLYL ISOMERASE"/>
    <property type="match status" value="1"/>
</dbReference>
<evidence type="ECO:0000313" key="4">
    <source>
        <dbReference type="RefSeq" id="XP_005092593.1"/>
    </source>
</evidence>
<sequence length="289" mass="32101">MAEWLCDEKSKMWQSASGDFHKLTVREGRGFDRPLLESVCIVSIAENDTTGASDSLGDGKLSKLGFVIGDNIQVIIGSPQTVVMATLEKCLMTMREDEQSLFLINLPCGCGGSDGEDKNINITVNIKLTLHSLAGVKPSWDLSASEKYELALCHKERGREMFQDNTELAFYEFGVAVKYLITIPTYSPLIFSHSGISQAEKEEYDKLKCICYLNLAACQAKFENHQGVIQNCCHALTLDPSNLKGLYRRGKAYLACGKLEDAQKDLLKMSKLAPNNRDVISLLNQMKKE</sequence>
<name>A0ABM0JFN2_APLCA</name>
<dbReference type="RefSeq" id="XP_005092592.1">
    <property type="nucleotide sequence ID" value="XM_005092535.3"/>
</dbReference>
<dbReference type="Proteomes" id="UP000694888">
    <property type="component" value="Unplaced"/>
</dbReference>
<gene>
    <name evidence="3 4 5" type="primary">LOC101850939</name>
</gene>
<accession>A0ABM0JFN2</accession>
<dbReference type="Gene3D" id="1.25.40.10">
    <property type="entry name" value="Tetratricopeptide repeat domain"/>
    <property type="match status" value="1"/>
</dbReference>
<protein>
    <submittedName>
        <fullName evidence="3 4">FK506-binding protein-like</fullName>
    </submittedName>
</protein>
<dbReference type="RefSeq" id="XP_035824151.1">
    <property type="nucleotide sequence ID" value="XM_035968258.1"/>
</dbReference>
<dbReference type="GeneID" id="101850939"/>
<evidence type="ECO:0000313" key="2">
    <source>
        <dbReference type="Proteomes" id="UP000694888"/>
    </source>
</evidence>
<reference evidence="3 4" key="1">
    <citation type="submission" date="2025-05" db="UniProtKB">
        <authorList>
            <consortium name="RefSeq"/>
        </authorList>
    </citation>
    <scope>IDENTIFICATION</scope>
</reference>
<dbReference type="InterPro" id="IPR050754">
    <property type="entry name" value="FKBP4/5/8-like"/>
</dbReference>
<dbReference type="RefSeq" id="XP_005092593.1">
    <property type="nucleotide sequence ID" value="XM_005092536.3"/>
</dbReference>
<dbReference type="InterPro" id="IPR019734">
    <property type="entry name" value="TPR_rpt"/>
</dbReference>
<proteinExistence type="predicted"/>
<keyword evidence="1" id="KW-0802">TPR repeat</keyword>
<evidence type="ECO:0000313" key="5">
    <source>
        <dbReference type="RefSeq" id="XP_035824151.1"/>
    </source>
</evidence>
<keyword evidence="2" id="KW-1185">Reference proteome</keyword>
<evidence type="ECO:0000313" key="3">
    <source>
        <dbReference type="RefSeq" id="XP_005092592.1"/>
    </source>
</evidence>
<dbReference type="PANTHER" id="PTHR46512:SF10">
    <property type="entry name" value="FK506-BINDING PROTEIN-LIKE"/>
    <property type="match status" value="1"/>
</dbReference>
<evidence type="ECO:0000256" key="1">
    <source>
        <dbReference type="PROSITE-ProRule" id="PRU00339"/>
    </source>
</evidence>